<comment type="caution">
    <text evidence="1">The sequence shown here is derived from an EMBL/GenBank/DDBJ whole genome shotgun (WGS) entry which is preliminary data.</text>
</comment>
<evidence type="ECO:0000313" key="1">
    <source>
        <dbReference type="EMBL" id="KAF2881740.1"/>
    </source>
</evidence>
<reference evidence="1" key="1">
    <citation type="submission" date="2019-08" db="EMBL/GenBank/DDBJ databases">
        <title>The genome of the North American firefly Photinus pyralis.</title>
        <authorList>
            <consortium name="Photinus pyralis genome working group"/>
            <person name="Fallon T.R."/>
            <person name="Sander Lower S.E."/>
            <person name="Weng J.-K."/>
        </authorList>
    </citation>
    <scope>NUCLEOTIDE SEQUENCE</scope>
    <source>
        <strain evidence="1">TRF0915ILg1</strain>
        <tissue evidence="1">Whole body</tissue>
    </source>
</reference>
<gene>
    <name evidence="1" type="ORF">ILUMI_24437</name>
</gene>
<keyword evidence="2" id="KW-1185">Reference proteome</keyword>
<protein>
    <submittedName>
        <fullName evidence="1">Uncharacterized protein</fullName>
    </submittedName>
</protein>
<proteinExistence type="predicted"/>
<organism evidence="1 2">
    <name type="scientific">Ignelater luminosus</name>
    <name type="common">Cucubano</name>
    <name type="synonym">Pyrophorus luminosus</name>
    <dbReference type="NCBI Taxonomy" id="2038154"/>
    <lineage>
        <taxon>Eukaryota</taxon>
        <taxon>Metazoa</taxon>
        <taxon>Ecdysozoa</taxon>
        <taxon>Arthropoda</taxon>
        <taxon>Hexapoda</taxon>
        <taxon>Insecta</taxon>
        <taxon>Pterygota</taxon>
        <taxon>Neoptera</taxon>
        <taxon>Endopterygota</taxon>
        <taxon>Coleoptera</taxon>
        <taxon>Polyphaga</taxon>
        <taxon>Elateriformia</taxon>
        <taxon>Elateroidea</taxon>
        <taxon>Elateridae</taxon>
        <taxon>Agrypninae</taxon>
        <taxon>Pyrophorini</taxon>
        <taxon>Ignelater</taxon>
    </lineage>
</organism>
<dbReference type="Proteomes" id="UP000801492">
    <property type="component" value="Unassembled WGS sequence"/>
</dbReference>
<dbReference type="AlphaFoldDB" id="A0A8K0CDG3"/>
<accession>A0A8K0CDG3</accession>
<dbReference type="EMBL" id="VTPC01090703">
    <property type="protein sequence ID" value="KAF2881740.1"/>
    <property type="molecule type" value="Genomic_DNA"/>
</dbReference>
<sequence length="147" mass="17235">MDYNRLGATATGRNTATHVDDQDDASDFSLYGYSIFYFKASDYSPHRLNRFYLKASDFSPYGFNTFYLEASDYSPYEKDCPKRLLIGDRQEDTKKDDPSVVEKKLLLKKWEKETCRKIHYGMMKKSEAVRNRQTLYSDCKTIEDIVL</sequence>
<evidence type="ECO:0000313" key="2">
    <source>
        <dbReference type="Proteomes" id="UP000801492"/>
    </source>
</evidence>
<name>A0A8K0CDG3_IGNLU</name>